<keyword evidence="3 5" id="KW-0653">Protein transport</keyword>
<keyword evidence="2 5" id="KW-0813">Transport</keyword>
<dbReference type="SUPFAM" id="SSF48371">
    <property type="entry name" value="ARM repeat"/>
    <property type="match status" value="1"/>
</dbReference>
<feature type="compositionally biased region" description="Low complexity" evidence="6">
    <location>
        <begin position="747"/>
        <end position="756"/>
    </location>
</feature>
<evidence type="ECO:0000313" key="8">
    <source>
        <dbReference type="Proteomes" id="UP000085678"/>
    </source>
</evidence>
<evidence type="ECO:0000256" key="4">
    <source>
        <dbReference type="ARBA" id="ARBA00023136"/>
    </source>
</evidence>
<dbReference type="InterPro" id="IPR017109">
    <property type="entry name" value="AP4_complex_esu"/>
</dbReference>
<dbReference type="InterPro" id="IPR016024">
    <property type="entry name" value="ARM-type_fold"/>
</dbReference>
<dbReference type="GO" id="GO:0030124">
    <property type="term" value="C:AP-4 adaptor complex"/>
    <property type="evidence" value="ECO:0007669"/>
    <property type="project" value="UniProtKB-UniRule"/>
</dbReference>
<dbReference type="GeneID" id="106181453"/>
<dbReference type="AlphaFoldDB" id="A0A1S3KGC8"/>
<keyword evidence="8" id="KW-1185">Reference proteome</keyword>
<comment type="subunit">
    <text evidence="5">Adaptor protein complex 4 (AP-4) is a heterotetramer composed of two large adaptins, a medium adaptin and a small adaptin.</text>
</comment>
<comment type="function">
    <text evidence="5">Subunit of novel type of clathrin- or non-clathrin-associated protein coat involved in targeting proteins from the trans-Golgi network (TGN) to the endosomal-lysosomal system.</text>
</comment>
<dbReference type="GO" id="GO:0012505">
    <property type="term" value="C:endomembrane system"/>
    <property type="evidence" value="ECO:0007669"/>
    <property type="project" value="UniProtKB-SubCell"/>
</dbReference>
<dbReference type="InterPro" id="IPR011989">
    <property type="entry name" value="ARM-like"/>
</dbReference>
<dbReference type="Pfam" id="PF01602">
    <property type="entry name" value="Adaptin_N"/>
    <property type="match status" value="1"/>
</dbReference>
<reference evidence="9" key="1">
    <citation type="submission" date="2025-08" db="UniProtKB">
        <authorList>
            <consortium name="RefSeq"/>
        </authorList>
    </citation>
    <scope>IDENTIFICATION</scope>
    <source>
        <tissue evidence="9">Gonads</tissue>
    </source>
</reference>
<feature type="region of interest" description="Disordered" evidence="6">
    <location>
        <begin position="736"/>
        <end position="762"/>
    </location>
</feature>
<dbReference type="RefSeq" id="XP_013421286.1">
    <property type="nucleotide sequence ID" value="XM_013565832.2"/>
</dbReference>
<evidence type="ECO:0000256" key="2">
    <source>
        <dbReference type="ARBA" id="ARBA00022448"/>
    </source>
</evidence>
<evidence type="ECO:0000256" key="3">
    <source>
        <dbReference type="ARBA" id="ARBA00022927"/>
    </source>
</evidence>
<evidence type="ECO:0000256" key="6">
    <source>
        <dbReference type="SAM" id="MobiDB-lite"/>
    </source>
</evidence>
<comment type="subcellular location">
    <subcellularLocation>
        <location evidence="1">Endomembrane system</location>
    </subcellularLocation>
</comment>
<evidence type="ECO:0000313" key="9">
    <source>
        <dbReference type="RefSeq" id="XP_013421286.1"/>
    </source>
</evidence>
<feature type="compositionally biased region" description="Polar residues" evidence="6">
    <location>
        <begin position="673"/>
        <end position="687"/>
    </location>
</feature>
<gene>
    <name evidence="9" type="primary">LOC106181453</name>
</gene>
<dbReference type="InParanoid" id="A0A1S3KGC8"/>
<dbReference type="Proteomes" id="UP000085678">
    <property type="component" value="Unplaced"/>
</dbReference>
<accession>A0A1S3KGC8</accession>
<dbReference type="InterPro" id="IPR050840">
    <property type="entry name" value="Adaptor_Complx_Large_Subunit"/>
</dbReference>
<feature type="compositionally biased region" description="Basic and acidic residues" evidence="6">
    <location>
        <begin position="736"/>
        <end position="746"/>
    </location>
</feature>
<name>A0A1S3KGC8_LINAN</name>
<sequence length="808" mass="91374">MMSDAVEKAFAAIPGLISGGLTTITAGSPIHVQGFPSFVHKVCSLTSKYEEEQVVKRELTLVKQRLAQPNITQAQQADCLVRLLFAHVLGYDVSFGYISAVKLAQQGTLAYKRMGYLACTLFLHENHELVLLLINTIQKDINSSNIMDVCMALTATCSLVNTEMIPAILPFVQEKLKHQKEIIRKKAVLCLFKFHRMAPNSVQHIHPSFKEALCDKDPGVMWSALHIYHDLIKHSPSEYQDITQSLVSILQQVVSRKLPADYEYHHVPAPWLQIKLLQVLALLGKDQQKISRVIHPVLAEVLQRSESNQNITFGVVYECILTITSISPDTRLLEYAAKCTGKFLRSKANNLRYLGIKALTKVIQVAPQHALDHQMTVIECLEDPDHTIRAKTLELLYRMCNSVNVKVICDKLLEYMEKDTEKSIKGDIASKISKLTEKYTTNVQWCIEIVNRMVLLEDSLVPQSTVTSLIQLVKDASLRGEDSVLLFAVQTYWELLQRKDVPNKLIQIGAWILGEYSQLRVVDGFNIQDLLQVFQRLLVSSSTSCDSKRWLLTAVTKQVLHCENAKEYVTQLAQHLQNEDDADIKQRLRELQNLCQEPMTTFAQVRTECQKEQEEYDFSLSFLDNYVSEALEGGAKAYCPLHLRNMKQKSQDTPQVSETSFFQGMNFLPYESPTASISSPVGDTSVKSGSSGGRDNRDGELRLKAVKKLWGHTGRLEQEDEVDQTLYEENISEKWMEDRKVSDKSQDLSQSSPPSLELAEKRRKQELASALFGGITRSEDIKNDFIENPVILPVGTNQTLLNTDNTER</sequence>
<evidence type="ECO:0000256" key="1">
    <source>
        <dbReference type="ARBA" id="ARBA00004308"/>
    </source>
</evidence>
<dbReference type="InterPro" id="IPR002553">
    <property type="entry name" value="Clathrin/coatomer_adapt-like_N"/>
</dbReference>
<dbReference type="GO" id="GO:0006886">
    <property type="term" value="P:intracellular protein transport"/>
    <property type="evidence" value="ECO:0007669"/>
    <property type="project" value="UniProtKB-UniRule"/>
</dbReference>
<evidence type="ECO:0000259" key="7">
    <source>
        <dbReference type="Pfam" id="PF01602"/>
    </source>
</evidence>
<dbReference type="Gene3D" id="1.25.10.10">
    <property type="entry name" value="Leucine-rich Repeat Variant"/>
    <property type="match status" value="1"/>
</dbReference>
<keyword evidence="4 5" id="KW-0472">Membrane</keyword>
<proteinExistence type="inferred from homology"/>
<dbReference type="OrthoDB" id="29308at2759"/>
<organism evidence="8 9">
    <name type="scientific">Lingula anatina</name>
    <name type="common">Brachiopod</name>
    <name type="synonym">Lingula unguis</name>
    <dbReference type="NCBI Taxonomy" id="7574"/>
    <lineage>
        <taxon>Eukaryota</taxon>
        <taxon>Metazoa</taxon>
        <taxon>Spiralia</taxon>
        <taxon>Lophotrochozoa</taxon>
        <taxon>Brachiopoda</taxon>
        <taxon>Linguliformea</taxon>
        <taxon>Lingulata</taxon>
        <taxon>Lingulida</taxon>
        <taxon>Linguloidea</taxon>
        <taxon>Lingulidae</taxon>
        <taxon>Lingula</taxon>
    </lineage>
</organism>
<feature type="region of interest" description="Disordered" evidence="6">
    <location>
        <begin position="673"/>
        <end position="698"/>
    </location>
</feature>
<comment type="similarity">
    <text evidence="5">Belongs to the adaptor complexes large subunit family.</text>
</comment>
<dbReference type="GO" id="GO:0016192">
    <property type="term" value="P:vesicle-mediated transport"/>
    <property type="evidence" value="ECO:0007669"/>
    <property type="project" value="UniProtKB-UniRule"/>
</dbReference>
<dbReference type="STRING" id="7574.A0A1S3KGC8"/>
<dbReference type="PANTHER" id="PTHR22780">
    <property type="entry name" value="ADAPTIN, ALPHA/GAMMA/EPSILON"/>
    <property type="match status" value="1"/>
</dbReference>
<dbReference type="KEGG" id="lak:106181453"/>
<protein>
    <recommendedName>
        <fullName evidence="5">AP-4 complex subunit epsilon</fullName>
    </recommendedName>
</protein>
<keyword evidence="5" id="KW-0333">Golgi apparatus</keyword>
<feature type="domain" description="Clathrin/coatomer adaptor adaptin-like N-terminal" evidence="7">
    <location>
        <begin position="63"/>
        <end position="596"/>
    </location>
</feature>
<evidence type="ECO:0000256" key="5">
    <source>
        <dbReference type="PIRNR" id="PIRNR037097"/>
    </source>
</evidence>
<dbReference type="PIRSF" id="PIRSF037097">
    <property type="entry name" value="AP4_complex_epsilon"/>
    <property type="match status" value="1"/>
</dbReference>